<dbReference type="STRING" id="1157962.A0A250WVL8"/>
<dbReference type="Gene3D" id="2.40.50.770">
    <property type="entry name" value="RecQ-mediated genome instability protein Rmi1, C-terminal domain"/>
    <property type="match status" value="1"/>
</dbReference>
<dbReference type="EMBL" id="BEGY01000009">
    <property type="protein sequence ID" value="GAX74884.1"/>
    <property type="molecule type" value="Genomic_DNA"/>
</dbReference>
<keyword evidence="6" id="KW-1185">Reference proteome</keyword>
<dbReference type="AlphaFoldDB" id="A0A250WVL8"/>
<sequence>MSDIHKSGQGSLPEGVQGMHYCQLPGRHVLQVDEVVNTAAPAKDRYTSVSDQNSRMLKLHMSDGEMTDQSEGVRHVMGIEYKRLHGLSWESKAGLKVAVQDVPMQCGVMILQPQNLTVLGGQVHELEAARQKAVCCWNKAASGRRPDDPARDIFREARAAAWAIEDSEVLEAQDLADAMTQQQQQQDAQLMEGASTLALPSIKPQVQAPDTILRHEQQHELHPGAASAAQGPLLQPELSGLLSHPQHPSVPSKLTCTTWQAPSCVDGPASHINGHAVGANHMQHERISAAATPAESHAAVNPESFRKPPEIGFTQSDLRLSFLPGVIQNISAVVSQGTSQSCLSLRMPAAPLPSSQTSVPTQRGVSGGGQNNSRLSLSKVASTQVASRAISLGPTAIASTKIHPQTIQPSITSHPHFSTLESSSCTEGAPYSLNQEVTCGSEHLSAPGGSDPFLSYRHELTSSRPEGDRDLATSRLKYHSPALLSTSPQLVSDCDLSNEDDTCCEAGDAPQLVQKAVKKQRLTVSRQGHPSHNVVVIDDEDDAEEVDLTGRHNGLVSKVSEENLRCNPMFKASSSKAALPAYLPHSDHGEPCYDHQQVPEAARRKSDQLKFEVPNECTVKLEDHNCFSTATFRAPAGFGADSVHGEMRSINRPEICIKRTATWESSVRPPGCGNEGGGDEEADHAAAELEGEMDSVLPTELEGEMDSVLPAELEGEMDSVLPAELEDEDFVPSTVADRPVACSTPFMHIHQVLTKLVPGGQTWRAKVVATLQGTTYDERLQRKMCIIEDGTAVAQAYIEESAVKILFGGFTLDELSVMSASSDSATASAAVLRGAEAMRNFFGWMELTGSGVSADHHVRDSDCEPSIPVEPSIRILRLQSFCSPLQARESMSELIV</sequence>
<comment type="similarity">
    <text evidence="1">Belongs to the RMI1 family.</text>
</comment>
<comment type="caution">
    <text evidence="5">The sequence shown here is derived from an EMBL/GenBank/DDBJ whole genome shotgun (WGS) entry which is preliminary data.</text>
</comment>
<evidence type="ECO:0000256" key="2">
    <source>
        <dbReference type="ARBA" id="ARBA00018987"/>
    </source>
</evidence>
<dbReference type="Pfam" id="PF08585">
    <property type="entry name" value="RMI1_N_C"/>
    <property type="match status" value="1"/>
</dbReference>
<gene>
    <name evidence="5" type="ORF">CEUSTIGMA_g2330.t1</name>
</gene>
<evidence type="ECO:0000256" key="3">
    <source>
        <dbReference type="SAM" id="MobiDB-lite"/>
    </source>
</evidence>
<dbReference type="GO" id="GO:0016604">
    <property type="term" value="C:nuclear body"/>
    <property type="evidence" value="ECO:0007669"/>
    <property type="project" value="TreeGrafter"/>
</dbReference>
<protein>
    <recommendedName>
        <fullName evidence="2">RecQ-mediated genome instability protein 1</fullName>
    </recommendedName>
</protein>
<proteinExistence type="inferred from homology"/>
<feature type="compositionally biased region" description="Polar residues" evidence="3">
    <location>
        <begin position="353"/>
        <end position="364"/>
    </location>
</feature>
<dbReference type="Proteomes" id="UP000232323">
    <property type="component" value="Unassembled WGS sequence"/>
</dbReference>
<evidence type="ECO:0000313" key="5">
    <source>
        <dbReference type="EMBL" id="GAX74884.1"/>
    </source>
</evidence>
<feature type="domain" description="RecQ mediated genome instability protein 1 OB-fold" evidence="4">
    <location>
        <begin position="13"/>
        <end position="132"/>
    </location>
</feature>
<dbReference type="InterPro" id="IPR013894">
    <property type="entry name" value="RMI1_OB"/>
</dbReference>
<organism evidence="5 6">
    <name type="scientific">Chlamydomonas eustigma</name>
    <dbReference type="NCBI Taxonomy" id="1157962"/>
    <lineage>
        <taxon>Eukaryota</taxon>
        <taxon>Viridiplantae</taxon>
        <taxon>Chlorophyta</taxon>
        <taxon>core chlorophytes</taxon>
        <taxon>Chlorophyceae</taxon>
        <taxon>CS clade</taxon>
        <taxon>Chlamydomonadales</taxon>
        <taxon>Chlamydomonadaceae</taxon>
        <taxon>Chlamydomonas</taxon>
    </lineage>
</organism>
<dbReference type="OrthoDB" id="341511at2759"/>
<feature type="region of interest" description="Disordered" evidence="3">
    <location>
        <begin position="351"/>
        <end position="374"/>
    </location>
</feature>
<dbReference type="GO" id="GO:0031422">
    <property type="term" value="C:RecQ family helicase-topoisomerase III complex"/>
    <property type="evidence" value="ECO:0007669"/>
    <property type="project" value="TreeGrafter"/>
</dbReference>
<reference evidence="5 6" key="1">
    <citation type="submission" date="2017-08" db="EMBL/GenBank/DDBJ databases">
        <title>Acidophilic green algal genome provides insights into adaptation to an acidic environment.</title>
        <authorList>
            <person name="Hirooka S."/>
            <person name="Hirose Y."/>
            <person name="Kanesaki Y."/>
            <person name="Higuchi S."/>
            <person name="Fujiwara T."/>
            <person name="Onuma R."/>
            <person name="Era A."/>
            <person name="Ohbayashi R."/>
            <person name="Uzuka A."/>
            <person name="Nozaki H."/>
            <person name="Yoshikawa H."/>
            <person name="Miyagishima S.Y."/>
        </authorList>
    </citation>
    <scope>NUCLEOTIDE SEQUENCE [LARGE SCALE GENOMIC DNA]</scope>
    <source>
        <strain evidence="5 6">NIES-2499</strain>
    </source>
</reference>
<dbReference type="PANTHER" id="PTHR14790:SF15">
    <property type="entry name" value="RECQ-MEDIATED GENOME INSTABILITY PROTEIN 1"/>
    <property type="match status" value="1"/>
</dbReference>
<accession>A0A250WVL8</accession>
<evidence type="ECO:0000313" key="6">
    <source>
        <dbReference type="Proteomes" id="UP000232323"/>
    </source>
</evidence>
<dbReference type="GO" id="GO:0000712">
    <property type="term" value="P:resolution of meiotic recombination intermediates"/>
    <property type="evidence" value="ECO:0007669"/>
    <property type="project" value="TreeGrafter"/>
</dbReference>
<dbReference type="InterPro" id="IPR042470">
    <property type="entry name" value="RMI1_N_C_sf"/>
</dbReference>
<dbReference type="GO" id="GO:0000724">
    <property type="term" value="P:double-strand break repair via homologous recombination"/>
    <property type="evidence" value="ECO:0007669"/>
    <property type="project" value="TreeGrafter"/>
</dbReference>
<dbReference type="PANTHER" id="PTHR14790">
    <property type="entry name" value="RECQ-MEDIATED GENOME INSTABILITY PROTEIN 1 RMI1"/>
    <property type="match status" value="1"/>
</dbReference>
<evidence type="ECO:0000259" key="4">
    <source>
        <dbReference type="Pfam" id="PF08585"/>
    </source>
</evidence>
<name>A0A250WVL8_9CHLO</name>
<evidence type="ECO:0000256" key="1">
    <source>
        <dbReference type="ARBA" id="ARBA00006395"/>
    </source>
</evidence>